<reference evidence="2 3" key="1">
    <citation type="submission" date="2024-09" db="EMBL/GenBank/DDBJ databases">
        <authorList>
            <person name="Sun Q."/>
            <person name="Mori K."/>
        </authorList>
    </citation>
    <scope>NUCLEOTIDE SEQUENCE [LARGE SCALE GENOMIC DNA]</scope>
    <source>
        <strain evidence="2 3">JCM 15389</strain>
    </source>
</reference>
<dbReference type="EMBL" id="JBHLYQ010000098">
    <property type="protein sequence ID" value="MFC0082410.1"/>
    <property type="molecule type" value="Genomic_DNA"/>
</dbReference>
<dbReference type="RefSeq" id="WP_377789987.1">
    <property type="nucleotide sequence ID" value="NZ_JBHLYQ010000098.1"/>
</dbReference>
<accession>A0ABV6C3Y2</accession>
<gene>
    <name evidence="2" type="ORF">ACFFRE_09675</name>
</gene>
<organism evidence="2 3">
    <name type="scientific">Aciditerrimonas ferrireducens</name>
    <dbReference type="NCBI Taxonomy" id="667306"/>
    <lineage>
        <taxon>Bacteria</taxon>
        <taxon>Bacillati</taxon>
        <taxon>Actinomycetota</taxon>
        <taxon>Acidimicrobiia</taxon>
        <taxon>Acidimicrobiales</taxon>
        <taxon>Acidimicrobiaceae</taxon>
        <taxon>Aciditerrimonas</taxon>
    </lineage>
</organism>
<keyword evidence="2" id="KW-0808">Transferase</keyword>
<feature type="non-terminal residue" evidence="2">
    <location>
        <position position="94"/>
    </location>
</feature>
<evidence type="ECO:0000313" key="3">
    <source>
        <dbReference type="Proteomes" id="UP001589788"/>
    </source>
</evidence>
<dbReference type="InterPro" id="IPR014777">
    <property type="entry name" value="4pyrrole_Mease_sub1"/>
</dbReference>
<proteinExistence type="predicted"/>
<dbReference type="InterPro" id="IPR000878">
    <property type="entry name" value="4pyrrol_Mease"/>
</dbReference>
<dbReference type="SUPFAM" id="SSF53790">
    <property type="entry name" value="Tetrapyrrole methylase"/>
    <property type="match status" value="1"/>
</dbReference>
<name>A0ABV6C3Y2_9ACTN</name>
<dbReference type="PANTHER" id="PTHR46111:SF1">
    <property type="entry name" value="RIBOSOMAL RNA SMALL SUBUNIT METHYLTRANSFERASE I"/>
    <property type="match status" value="1"/>
</dbReference>
<comment type="caution">
    <text evidence="2">The sequence shown here is derived from an EMBL/GenBank/DDBJ whole genome shotgun (WGS) entry which is preliminary data.</text>
</comment>
<keyword evidence="2" id="KW-0489">Methyltransferase</keyword>
<evidence type="ECO:0000259" key="1">
    <source>
        <dbReference type="Pfam" id="PF00590"/>
    </source>
</evidence>
<dbReference type="GO" id="GO:0032259">
    <property type="term" value="P:methylation"/>
    <property type="evidence" value="ECO:0007669"/>
    <property type="project" value="UniProtKB-KW"/>
</dbReference>
<dbReference type="GO" id="GO:0008168">
    <property type="term" value="F:methyltransferase activity"/>
    <property type="evidence" value="ECO:0007669"/>
    <property type="project" value="UniProtKB-KW"/>
</dbReference>
<feature type="domain" description="Tetrapyrrole methylase" evidence="1">
    <location>
        <begin position="19"/>
        <end position="74"/>
    </location>
</feature>
<dbReference type="InterPro" id="IPR008189">
    <property type="entry name" value="rRNA_ssu_MeTfrase_I"/>
</dbReference>
<evidence type="ECO:0000313" key="2">
    <source>
        <dbReference type="EMBL" id="MFC0082410.1"/>
    </source>
</evidence>
<keyword evidence="3" id="KW-1185">Reference proteome</keyword>
<dbReference type="Pfam" id="PF00590">
    <property type="entry name" value="TP_methylase"/>
    <property type="match status" value="1"/>
</dbReference>
<dbReference type="PANTHER" id="PTHR46111">
    <property type="entry name" value="RIBOSOMAL RNA SMALL SUBUNIT METHYLTRANSFERASE I"/>
    <property type="match status" value="1"/>
</dbReference>
<dbReference type="Gene3D" id="3.40.1010.10">
    <property type="entry name" value="Cobalt-precorrin-4 Transmethylase, Domain 1"/>
    <property type="match status" value="1"/>
</dbReference>
<dbReference type="InterPro" id="IPR035996">
    <property type="entry name" value="4pyrrol_Methylase_sf"/>
</dbReference>
<sequence>MSTEPSRPEGLSRPEGRGRLVVVATPIGNLGDLSPRARQALAEATVVCCEDTRRTRALLAASGVAAPRLVSLHRDNERRRIPEVLGWLAQGAEV</sequence>
<protein>
    <submittedName>
        <fullName evidence="2">SAM-dependent methyltransferase</fullName>
    </submittedName>
</protein>
<dbReference type="Proteomes" id="UP001589788">
    <property type="component" value="Unassembled WGS sequence"/>
</dbReference>